<reference evidence="1" key="1">
    <citation type="journal article" date="2021" name="Proc. Natl. Acad. Sci. U.S.A.">
        <title>A Catalog of Tens of Thousands of Viruses from Human Metagenomes Reveals Hidden Associations with Chronic Diseases.</title>
        <authorList>
            <person name="Tisza M.J."/>
            <person name="Buck C.B."/>
        </authorList>
    </citation>
    <scope>NUCLEOTIDE SEQUENCE</scope>
    <source>
        <strain evidence="1">Ct0Xn2</strain>
    </source>
</reference>
<accession>A0A8S5MT92</accession>
<organism evidence="1">
    <name type="scientific">Siphoviridae sp. ct0Xn2</name>
    <dbReference type="NCBI Taxonomy" id="2826267"/>
    <lineage>
        <taxon>Viruses</taxon>
        <taxon>Duplodnaviria</taxon>
        <taxon>Heunggongvirae</taxon>
        <taxon>Uroviricota</taxon>
        <taxon>Caudoviricetes</taxon>
    </lineage>
</organism>
<sequence length="121" mass="14506">MKLYFYILGSDREFNPETRTFGDYAFKVRVEECEVVEKPKTYRAVTRFPKGLYIEYVKKEDIGKIFDSLTPYIVLTAPNYQFVKDKFLERYNVEIHRLKKTIAMYEDKIAVIEDYKEDAKC</sequence>
<name>A0A8S5MT92_9CAUD</name>
<dbReference type="EMBL" id="BK014984">
    <property type="protein sequence ID" value="DAD85557.1"/>
    <property type="molecule type" value="Genomic_DNA"/>
</dbReference>
<protein>
    <submittedName>
        <fullName evidence="1">Uncharacterized protein</fullName>
    </submittedName>
</protein>
<evidence type="ECO:0000313" key="1">
    <source>
        <dbReference type="EMBL" id="DAD85557.1"/>
    </source>
</evidence>
<proteinExistence type="predicted"/>